<evidence type="ECO:0000256" key="8">
    <source>
        <dbReference type="ARBA" id="ARBA00023034"/>
    </source>
</evidence>
<dbReference type="SUPFAM" id="SSF48371">
    <property type="entry name" value="ARM repeat"/>
    <property type="match status" value="1"/>
</dbReference>
<evidence type="ECO:0000256" key="13">
    <source>
        <dbReference type="SAM" id="MobiDB-lite"/>
    </source>
</evidence>
<feature type="domain" description="TOG" evidence="14">
    <location>
        <begin position="65"/>
        <end position="296"/>
    </location>
</feature>
<proteinExistence type="predicted"/>
<dbReference type="InterPro" id="IPR021133">
    <property type="entry name" value="HEAT_type_2"/>
</dbReference>
<comment type="subcellular location">
    <subcellularLocation>
        <location evidence="3">Chromosome</location>
        <location evidence="3">Centromere</location>
        <location evidence="3">Kinetochore</location>
    </subcellularLocation>
    <subcellularLocation>
        <location evidence="1">Cytoplasm</location>
        <location evidence="1">Cytoskeleton</location>
        <location evidence="1">Microtubule organizing center</location>
        <location evidence="1">Centrosome</location>
    </subcellularLocation>
    <subcellularLocation>
        <location evidence="2">Golgi apparatus</location>
        <location evidence="2">trans-Golgi network</location>
    </subcellularLocation>
</comment>
<feature type="region of interest" description="Disordered" evidence="13">
    <location>
        <begin position="658"/>
        <end position="691"/>
    </location>
</feature>
<evidence type="ECO:0000259" key="14">
    <source>
        <dbReference type="SMART" id="SM01349"/>
    </source>
</evidence>
<dbReference type="InterPro" id="IPR011989">
    <property type="entry name" value="ARM-like"/>
</dbReference>
<accession>A0AAV1IG83</accession>
<dbReference type="InterPro" id="IPR024395">
    <property type="entry name" value="CLASP_N_dom"/>
</dbReference>
<dbReference type="InterPro" id="IPR016024">
    <property type="entry name" value="ARM-type_fold"/>
</dbReference>
<dbReference type="GO" id="GO:0005819">
    <property type="term" value="C:spindle"/>
    <property type="evidence" value="ECO:0007669"/>
    <property type="project" value="UniProtKB-ARBA"/>
</dbReference>
<evidence type="ECO:0000256" key="11">
    <source>
        <dbReference type="ARBA" id="ARBA00023328"/>
    </source>
</evidence>
<dbReference type="GO" id="GO:1902903">
    <property type="term" value="P:regulation of supramolecular fiber organization"/>
    <property type="evidence" value="ECO:0007669"/>
    <property type="project" value="UniProtKB-ARBA"/>
</dbReference>
<feature type="compositionally biased region" description="Polar residues" evidence="13">
    <location>
        <begin position="730"/>
        <end position="748"/>
    </location>
</feature>
<keyword evidence="6" id="KW-0677">Repeat</keyword>
<feature type="region of interest" description="Disordered" evidence="13">
    <location>
        <begin position="774"/>
        <end position="814"/>
    </location>
</feature>
<dbReference type="GO" id="GO:0005881">
    <property type="term" value="C:cytoplasmic microtubule"/>
    <property type="evidence" value="ECO:0007669"/>
    <property type="project" value="TreeGrafter"/>
</dbReference>
<keyword evidence="7" id="KW-0995">Kinetochore</keyword>
<dbReference type="GO" id="GO:0008017">
    <property type="term" value="F:microtubule binding"/>
    <property type="evidence" value="ECO:0007669"/>
    <property type="project" value="TreeGrafter"/>
</dbReference>
<reference evidence="15 16" key="1">
    <citation type="submission" date="2023-10" db="EMBL/GenBank/DDBJ databases">
        <authorList>
            <person name="Maclean D."/>
            <person name="Macfadyen A."/>
        </authorList>
    </citation>
    <scope>NUCLEOTIDE SEQUENCE [LARGE SCALE GENOMIC DNA]</scope>
</reference>
<dbReference type="PROSITE" id="PS50077">
    <property type="entry name" value="HEAT_REPEAT"/>
    <property type="match status" value="1"/>
</dbReference>
<keyword evidence="8" id="KW-0333">Golgi apparatus</keyword>
<evidence type="ECO:0000256" key="2">
    <source>
        <dbReference type="ARBA" id="ARBA00004601"/>
    </source>
</evidence>
<dbReference type="PANTHER" id="PTHR21567">
    <property type="entry name" value="CLASP"/>
    <property type="match status" value="1"/>
</dbReference>
<dbReference type="SMART" id="SM01349">
    <property type="entry name" value="TOG"/>
    <property type="match status" value="2"/>
</dbReference>
<dbReference type="PANTHER" id="PTHR21567:SF9">
    <property type="entry name" value="CLIP-ASSOCIATING PROTEIN"/>
    <property type="match status" value="1"/>
</dbReference>
<keyword evidence="9" id="KW-0206">Cytoskeleton</keyword>
<dbReference type="Proteomes" id="UP001314263">
    <property type="component" value="Unassembled WGS sequence"/>
</dbReference>
<evidence type="ECO:0000313" key="15">
    <source>
        <dbReference type="EMBL" id="CAK0785217.1"/>
    </source>
</evidence>
<dbReference type="InterPro" id="IPR057546">
    <property type="entry name" value="HEAT_GCN1"/>
</dbReference>
<evidence type="ECO:0000256" key="9">
    <source>
        <dbReference type="ARBA" id="ARBA00023212"/>
    </source>
</evidence>
<dbReference type="EMBL" id="CAUYUE010000012">
    <property type="protein sequence ID" value="CAK0785217.1"/>
    <property type="molecule type" value="Genomic_DNA"/>
</dbReference>
<organism evidence="15 16">
    <name type="scientific">Coccomyxa viridis</name>
    <dbReference type="NCBI Taxonomy" id="1274662"/>
    <lineage>
        <taxon>Eukaryota</taxon>
        <taxon>Viridiplantae</taxon>
        <taxon>Chlorophyta</taxon>
        <taxon>core chlorophytes</taxon>
        <taxon>Trebouxiophyceae</taxon>
        <taxon>Trebouxiophyceae incertae sedis</taxon>
        <taxon>Coccomyxaceae</taxon>
        <taxon>Coccomyxa</taxon>
    </lineage>
</organism>
<feature type="compositionally biased region" description="Low complexity" evidence="13">
    <location>
        <begin position="706"/>
        <end position="720"/>
    </location>
</feature>
<feature type="region of interest" description="Disordered" evidence="13">
    <location>
        <begin position="1"/>
        <end position="24"/>
    </location>
</feature>
<feature type="region of interest" description="Disordered" evidence="13">
    <location>
        <begin position="706"/>
        <end position="748"/>
    </location>
</feature>
<evidence type="ECO:0000256" key="12">
    <source>
        <dbReference type="PROSITE-ProRule" id="PRU00103"/>
    </source>
</evidence>
<gene>
    <name evidence="15" type="ORF">CVIRNUC_008423</name>
</gene>
<feature type="region of interest" description="Disordered" evidence="13">
    <location>
        <begin position="284"/>
        <end position="332"/>
    </location>
</feature>
<evidence type="ECO:0000256" key="10">
    <source>
        <dbReference type="ARBA" id="ARBA00023306"/>
    </source>
</evidence>
<dbReference type="Pfam" id="PF12348">
    <property type="entry name" value="CLASP_N"/>
    <property type="match status" value="1"/>
</dbReference>
<dbReference type="GO" id="GO:0031110">
    <property type="term" value="P:regulation of microtubule polymerization or depolymerization"/>
    <property type="evidence" value="ECO:0007669"/>
    <property type="project" value="UniProtKB-ARBA"/>
</dbReference>
<comment type="caution">
    <text evidence="15">The sequence shown here is derived from an EMBL/GenBank/DDBJ whole genome shotgun (WGS) entry which is preliminary data.</text>
</comment>
<dbReference type="InterPro" id="IPR034085">
    <property type="entry name" value="TOG"/>
</dbReference>
<feature type="domain" description="TOG" evidence="14">
    <location>
        <begin position="417"/>
        <end position="659"/>
    </location>
</feature>
<keyword evidence="10" id="KW-0131">Cell cycle</keyword>
<evidence type="ECO:0000256" key="1">
    <source>
        <dbReference type="ARBA" id="ARBA00004300"/>
    </source>
</evidence>
<keyword evidence="11" id="KW-0137">Centromere</keyword>
<name>A0AAV1IG83_9CHLO</name>
<evidence type="ECO:0000313" key="16">
    <source>
        <dbReference type="Proteomes" id="UP001314263"/>
    </source>
</evidence>
<sequence>MAGALSPAETAQSSMGSIDEEQLSTAASSNVLPIARRGGFMDSGGYTKSGELPAAECMHLHSERELKQELDGVQKKLAPNAEWTTRIQALLRLEGIVLGGASSWQAFLELIRPLQDPIIAQLLDRRSAVSRQACQLICVLSRAMGSQFDSLAVHMMPALFKVLVITVQVMADAAHDCVKAIVTNSHSHRIMQRIGDAICKDRSPKLRLCCAEYLRQVIEDWDAVEYERSTDALEAAIKAAVKDALSETRNAGRAAFRAYARARPDRVASLLDSVDAGLRQKLREGLQEGLPPTTRMTAAPVKPPSRRQSAIPAPQAPCEPHSAPQRVTGAPLPRGRASLAVLPEMAAPVQAAQPPRAAMKPRKSLAGAALRINMPVDARGAYGESRERLMASQPALAMQQPAGRGLHTEGSELRSYSYSDASAAALPFAQLLANAASGGSDWKVRVEGFENLTAVLSSPSAAAHVAAHLDRLVALFIENIGEAHAKVAAACLHALAAAFSTAGAQLERHLDRLVPLLLLRAVDGKEPIRRAAAQALTILPGSVSPDTYLASLTGAVGSRRSTKAQIAAMESFIAATEQRLLPSSSLIPHILRDWVECLAALAVDKHLEVRRMAEQALAAVHSQVDSGVLREHLASVDLASDARTTLLQILQVAGATPLPTDERAAESAETDVRIGEPALARQNGGEEEQELESLRQLRLSDDFPAAAADAAASSSQSTTSVEVRSKAQPVRSQAACSSQAQPNEQTPYAQPFVAVPDGEYRGSENVLLLEEGTPSSWTLPVPHVQRGPLSPLPGSSNLHNQPAGPQGLPSPKLETPLSMRTPSGAKLFSLSQFATPPTALPARRTFGSVADAQAHLEMLVGGVRGAVPLLSLQALPAALASTPSAVWEPMIAKSMLPALEARALRGELAEHKAALLGLEALGRHAVLLDMAAFEGTIPRLLTCCCDPSREVCMLAQQALEAVAGKLPRQQAFRTLVDALHKEQQDGMGEAPIVQTLLQCCAALVKDMGQAEADAALQGPLMPALVKAFQHSCADVRKSVVFLLVDAWRKLGQNLTPHLKDLSTSQQKLVAIYIDRASQDQM</sequence>
<evidence type="ECO:0000256" key="5">
    <source>
        <dbReference type="ARBA" id="ARBA00022490"/>
    </source>
</evidence>
<dbReference type="GO" id="GO:0000226">
    <property type="term" value="P:microtubule cytoskeleton organization"/>
    <property type="evidence" value="ECO:0007669"/>
    <property type="project" value="TreeGrafter"/>
</dbReference>
<feature type="repeat" description="HEAT" evidence="12">
    <location>
        <begin position="513"/>
        <end position="551"/>
    </location>
</feature>
<evidence type="ECO:0000256" key="7">
    <source>
        <dbReference type="ARBA" id="ARBA00022838"/>
    </source>
</evidence>
<dbReference type="Gene3D" id="1.25.10.10">
    <property type="entry name" value="Leucine-rich Repeat Variant"/>
    <property type="match status" value="3"/>
</dbReference>
<keyword evidence="5" id="KW-0963">Cytoplasm</keyword>
<dbReference type="Pfam" id="PF23271">
    <property type="entry name" value="HEAT_GCN1"/>
    <property type="match status" value="1"/>
</dbReference>
<protein>
    <recommendedName>
        <fullName evidence="14">TOG domain-containing protein</fullName>
    </recommendedName>
</protein>
<evidence type="ECO:0000256" key="4">
    <source>
        <dbReference type="ARBA" id="ARBA00022454"/>
    </source>
</evidence>
<evidence type="ECO:0000256" key="3">
    <source>
        <dbReference type="ARBA" id="ARBA00004629"/>
    </source>
</evidence>
<evidence type="ECO:0000256" key="6">
    <source>
        <dbReference type="ARBA" id="ARBA00022737"/>
    </source>
</evidence>
<dbReference type="AlphaFoldDB" id="A0AAV1IG83"/>
<feature type="compositionally biased region" description="Basic and acidic residues" evidence="13">
    <location>
        <begin position="660"/>
        <end position="674"/>
    </location>
</feature>
<keyword evidence="16" id="KW-1185">Reference proteome</keyword>
<keyword evidence="4" id="KW-0158">Chromosome</keyword>
<dbReference type="GO" id="GO:0000278">
    <property type="term" value="P:mitotic cell cycle"/>
    <property type="evidence" value="ECO:0007669"/>
    <property type="project" value="UniProtKB-ARBA"/>
</dbReference>